<dbReference type="EMBL" id="BBNU01000009">
    <property type="protein sequence ID" value="GAL80144.1"/>
    <property type="molecule type" value="Genomic_DNA"/>
</dbReference>
<organism evidence="2 3">
    <name type="scientific">Algibacter lectus</name>
    <dbReference type="NCBI Taxonomy" id="221126"/>
    <lineage>
        <taxon>Bacteria</taxon>
        <taxon>Pseudomonadati</taxon>
        <taxon>Bacteroidota</taxon>
        <taxon>Flavobacteriia</taxon>
        <taxon>Flavobacteriales</taxon>
        <taxon>Flavobacteriaceae</taxon>
        <taxon>Algibacter</taxon>
    </lineage>
</organism>
<evidence type="ECO:0000256" key="1">
    <source>
        <dbReference type="SAM" id="Phobius"/>
    </source>
</evidence>
<keyword evidence="1" id="KW-0472">Membrane</keyword>
<accession>A0A090WXI9</accession>
<comment type="caution">
    <text evidence="2">The sequence shown here is derived from an EMBL/GenBank/DDBJ whole genome shotgun (WGS) entry which is preliminary data.</text>
</comment>
<proteinExistence type="predicted"/>
<evidence type="ECO:0000313" key="2">
    <source>
        <dbReference type="EMBL" id="GAL80144.1"/>
    </source>
</evidence>
<evidence type="ECO:0000313" key="3">
    <source>
        <dbReference type="Proteomes" id="UP000029643"/>
    </source>
</evidence>
<dbReference type="AlphaFoldDB" id="A0A090WXI9"/>
<gene>
    <name evidence="2" type="ORF">JCM19274_3714</name>
</gene>
<reference evidence="2 3" key="1">
    <citation type="journal article" date="2014" name="Genome Announc.">
        <title>Draft Genome Sequences of Marine Flavobacterium Algibacter lectus Strains SS8 and NR4.</title>
        <authorList>
            <person name="Takatani N."/>
            <person name="Nakanishi M."/>
            <person name="Meirelles P."/>
            <person name="Mino S."/>
            <person name="Suda W."/>
            <person name="Oshima K."/>
            <person name="Hattori M."/>
            <person name="Ohkuma M."/>
            <person name="Hosokawa M."/>
            <person name="Miyashita K."/>
            <person name="Thompson F.L."/>
            <person name="Niwa A."/>
            <person name="Sawabe T."/>
            <person name="Sawabe T."/>
        </authorList>
    </citation>
    <scope>NUCLEOTIDE SEQUENCE [LARGE SCALE GENOMIC DNA]</scope>
    <source>
        <strain evidence="3">JCM19274</strain>
    </source>
</reference>
<sequence length="64" mass="7143">MYFGVAFLLALISTKNIVVSILAIPAIIIQFFGYGYGFLKSTIAVSVLNKDPENHFPKLFFKSK</sequence>
<keyword evidence="1" id="KW-1133">Transmembrane helix</keyword>
<name>A0A090WXI9_9FLAO</name>
<feature type="transmembrane region" description="Helical" evidence="1">
    <location>
        <begin position="6"/>
        <end position="32"/>
    </location>
</feature>
<keyword evidence="1" id="KW-0812">Transmembrane</keyword>
<dbReference type="Proteomes" id="UP000029643">
    <property type="component" value="Unassembled WGS sequence"/>
</dbReference>
<dbReference type="GO" id="GO:0016740">
    <property type="term" value="F:transferase activity"/>
    <property type="evidence" value="ECO:0007669"/>
    <property type="project" value="UniProtKB-KW"/>
</dbReference>
<keyword evidence="2" id="KW-0808">Transferase</keyword>
<protein>
    <submittedName>
        <fullName evidence="2">Glycosyltransferase</fullName>
    </submittedName>
</protein>